<evidence type="ECO:0000313" key="3">
    <source>
        <dbReference type="Proteomes" id="UP000483820"/>
    </source>
</evidence>
<feature type="compositionally biased region" description="Acidic residues" evidence="1">
    <location>
        <begin position="34"/>
        <end position="48"/>
    </location>
</feature>
<dbReference type="GeneID" id="9802278"/>
<dbReference type="Proteomes" id="UP000483820">
    <property type="component" value="Chromosome II"/>
</dbReference>
<dbReference type="RefSeq" id="XP_003103783.2">
    <property type="nucleotide sequence ID" value="XM_003103735.2"/>
</dbReference>
<name>A0A6A5HIL2_CAERE</name>
<organism evidence="2 3">
    <name type="scientific">Caenorhabditis remanei</name>
    <name type="common">Caenorhabditis vulgaris</name>
    <dbReference type="NCBI Taxonomy" id="31234"/>
    <lineage>
        <taxon>Eukaryota</taxon>
        <taxon>Metazoa</taxon>
        <taxon>Ecdysozoa</taxon>
        <taxon>Nematoda</taxon>
        <taxon>Chromadorea</taxon>
        <taxon>Rhabditida</taxon>
        <taxon>Rhabditina</taxon>
        <taxon>Rhabditomorpha</taxon>
        <taxon>Rhabditoidea</taxon>
        <taxon>Rhabditidae</taxon>
        <taxon>Peloderinae</taxon>
        <taxon>Caenorhabditis</taxon>
    </lineage>
</organism>
<dbReference type="EMBL" id="WUAV01000002">
    <property type="protein sequence ID" value="KAF1767239.1"/>
    <property type="molecule type" value="Genomic_DNA"/>
</dbReference>
<sequence length="298" mass="32986">MSTRPRRSCVKATAVAPELDEEKDVSVVQLSSDSDGDVVQLEDSDDDSTPPVLELESPIQEEQKEEVASDLATALQNCIGAQNEEKEKVKVVKDPFPKDINLLQLLKPLVVAPTRVPLATVPRQFQVFHATREGRELQRLQNNILPARSSMAPASFIVGSNTDKGPVRILENRKREMERSAMMPVAKKPCSPLEAYNGGRPGVRFGRAPMPTGVVAMPPKLPAPTPQIEKVSENQHKEIFQEQQQEVISRIMKETSDDSVLLGTKVLDGLNTLNERGGAEYGKFSKELFDLMMKYGIQ</sequence>
<reference evidence="2 3" key="1">
    <citation type="submission" date="2019-12" db="EMBL/GenBank/DDBJ databases">
        <title>Chromosome-level assembly of the Caenorhabditis remanei genome.</title>
        <authorList>
            <person name="Teterina A.A."/>
            <person name="Willis J.H."/>
            <person name="Phillips P.C."/>
        </authorList>
    </citation>
    <scope>NUCLEOTIDE SEQUENCE [LARGE SCALE GENOMIC DNA]</scope>
    <source>
        <strain evidence="2 3">PX506</strain>
        <tissue evidence="2">Whole organism</tissue>
    </source>
</reference>
<feature type="region of interest" description="Disordered" evidence="1">
    <location>
        <begin position="21"/>
        <end position="52"/>
    </location>
</feature>
<gene>
    <name evidence="2" type="ORF">GCK72_007198</name>
</gene>
<comment type="caution">
    <text evidence="2">The sequence shown here is derived from an EMBL/GenBank/DDBJ whole genome shotgun (WGS) entry which is preliminary data.</text>
</comment>
<protein>
    <submittedName>
        <fullName evidence="2">Uncharacterized protein</fullName>
    </submittedName>
</protein>
<evidence type="ECO:0000256" key="1">
    <source>
        <dbReference type="SAM" id="MobiDB-lite"/>
    </source>
</evidence>
<dbReference type="KEGG" id="crq:GCK72_007198"/>
<proteinExistence type="predicted"/>
<dbReference type="CTD" id="9802278"/>
<dbReference type="InterPro" id="IPR040437">
    <property type="entry name" value="F10E9.3-like"/>
</dbReference>
<evidence type="ECO:0000313" key="2">
    <source>
        <dbReference type="EMBL" id="KAF1767239.1"/>
    </source>
</evidence>
<accession>A0A6A5HIL2</accession>
<dbReference type="PANTHER" id="PTHR36953">
    <property type="entry name" value="PROTEIN CBG07386-RELATED"/>
    <property type="match status" value="1"/>
</dbReference>
<dbReference type="AlphaFoldDB" id="A0A6A5HIL2"/>